<evidence type="ECO:0000256" key="1">
    <source>
        <dbReference type="ARBA" id="ARBA00004245"/>
    </source>
</evidence>
<dbReference type="InterPro" id="IPR007477">
    <property type="entry name" value="SAB_dom"/>
</dbReference>
<organism evidence="8 9">
    <name type="scientific">Austrofundulus limnaeus</name>
    <name type="common">Annual killifish</name>
    <dbReference type="NCBI Taxonomy" id="52670"/>
    <lineage>
        <taxon>Eukaryota</taxon>
        <taxon>Metazoa</taxon>
        <taxon>Chordata</taxon>
        <taxon>Craniata</taxon>
        <taxon>Vertebrata</taxon>
        <taxon>Euteleostomi</taxon>
        <taxon>Actinopterygii</taxon>
        <taxon>Neopterygii</taxon>
        <taxon>Teleostei</taxon>
        <taxon>Neoteleostei</taxon>
        <taxon>Acanthomorphata</taxon>
        <taxon>Ovalentaria</taxon>
        <taxon>Atherinomorphae</taxon>
        <taxon>Cyprinodontiformes</taxon>
        <taxon>Rivulidae</taxon>
        <taxon>Austrofundulus</taxon>
    </lineage>
</organism>
<dbReference type="CDD" id="cd13184">
    <property type="entry name" value="FERM_C_4_1_family"/>
    <property type="match status" value="1"/>
</dbReference>
<name>A0A2I4BHX9_AUSLI</name>
<dbReference type="InterPro" id="IPR000299">
    <property type="entry name" value="FERM_domain"/>
</dbReference>
<evidence type="ECO:0000259" key="7">
    <source>
        <dbReference type="PROSITE" id="PS50057"/>
    </source>
</evidence>
<dbReference type="PROSITE" id="PS00661">
    <property type="entry name" value="FERM_2"/>
    <property type="match status" value="1"/>
</dbReference>
<dbReference type="PRINTS" id="PR00935">
    <property type="entry name" value="BAND41"/>
</dbReference>
<dbReference type="PRINTS" id="PR00661">
    <property type="entry name" value="ERMFAMILY"/>
</dbReference>
<dbReference type="InterPro" id="IPR008379">
    <property type="entry name" value="Band_4.1_C"/>
</dbReference>
<dbReference type="InterPro" id="IPR019748">
    <property type="entry name" value="FERM_central"/>
</dbReference>
<dbReference type="InterPro" id="IPR035963">
    <property type="entry name" value="FERM_2"/>
</dbReference>
<feature type="compositionally biased region" description="Basic and acidic residues" evidence="6">
    <location>
        <begin position="778"/>
        <end position="811"/>
    </location>
</feature>
<dbReference type="CTD" id="2037"/>
<dbReference type="FunFam" id="3.10.20.90:FF:000002">
    <property type="entry name" value="Erythrocyte protein band 4.1-like 3"/>
    <property type="match status" value="1"/>
</dbReference>
<dbReference type="InterPro" id="IPR029071">
    <property type="entry name" value="Ubiquitin-like_domsf"/>
</dbReference>
<keyword evidence="3" id="KW-0597">Phosphoprotein</keyword>
<dbReference type="InterPro" id="IPR018980">
    <property type="entry name" value="FERM_PH-like_C"/>
</dbReference>
<feature type="domain" description="FERM" evidence="7">
    <location>
        <begin position="192"/>
        <end position="474"/>
    </location>
</feature>
<dbReference type="RefSeq" id="XP_013867354.1">
    <property type="nucleotide sequence ID" value="XM_014011900.1"/>
</dbReference>
<sequence length="1005" mass="112398">MTTEAGSETEVKENAEESAAQPDQSEEAKQESQEVANAEGEKEKEKDGKGITRYLPTWFKKQKSQSQTSPTKEVQPSEEPASKATEEEEGPVPEVNGHAEEVEKKEVKLEQAKEAESHSNASADTEPAKEEKVEERAEKGSDETKETKEGEGAEEEKKEKGQVEAEGEGGENQTSIFQSPLRLVRKTKMKVVVCHVALLDGTDFTCEVEKRAKGQYLFFKVCEHLNLLEKDYFGLTYKDNHEEKCWLDPTKEIKRQIRSNNWQFAFSVKFYPPDPSLLTEDITRYLLCLQLREDVASGRLPCSFVTHALLGSYTLQAEFGDYEPDQPRPLDFINQLTFEPGQNKEMEEKILELHKSHRGMTPAQADLQFLENAKKLSMYGVDLHHAKDSEGVDIMLGVCANGLLVYKDRLRINRFAWPKILKISYKRNNFYIKIRPGETEQFESTVGFKLQNHRSAKKLWKVCVENHSFFRLNAPEAPTKARFLTLGSKFRYSGRTQAQTRLASSLIDRPAPSFERTSSKRISRSLDGAPAICITEAGRDMAENGREPHLELHSDSKSRLRVRGDNIYVRHSNLMLEDHDKTQDEVLKHQASISQLKRSFMEAPPPSPPQPNQWEKRLTSSPASVRVQQQQVVDVPQTEAASPDNTITETREPAKTTEVEIEETVVIQEISKAAKPGLVSVTASPAAAAAAAPPAEEQEAHKEEVRVGEEAAVAEEEEVQPAKPESASSESESEEEAEYNPDVPVPISQTQIPEEKEEEEEEQFAPRDPPSLPAELSHAAEETTEEEKFIKEETDAEKSAVEERKTERETEERTEDLMVTPDEAPDSPVPPEGSGADFTQEEEGEPKVKGEALLVEVEPRLQVICCSEPPVVKTEMVTISDTFAAQKTEIATKEVPIVHTETKTITYEAAQLDGNGDGEPGVLMTAQTITSESLCTTTTTHITKTLKGGLSETRIEKRIVITGDCDIDHDQALAQAIKEAKEQHPDMSVTRVVVHKETELAEEED</sequence>
<accession>A0A2I4BHX9</accession>
<feature type="compositionally biased region" description="Polar residues" evidence="6">
    <location>
        <begin position="639"/>
        <end position="648"/>
    </location>
</feature>
<dbReference type="SUPFAM" id="SSF50729">
    <property type="entry name" value="PH domain-like"/>
    <property type="match status" value="1"/>
</dbReference>
<dbReference type="FunFam" id="1.20.80.10:FF:000001">
    <property type="entry name" value="Erythrocyte membrane protein band 4.1"/>
    <property type="match status" value="1"/>
</dbReference>
<evidence type="ECO:0000256" key="6">
    <source>
        <dbReference type="SAM" id="MobiDB-lite"/>
    </source>
</evidence>
<dbReference type="InterPro" id="IPR019747">
    <property type="entry name" value="FERM_CS"/>
</dbReference>
<dbReference type="GO" id="GO:0005886">
    <property type="term" value="C:plasma membrane"/>
    <property type="evidence" value="ECO:0007669"/>
    <property type="project" value="TreeGrafter"/>
</dbReference>
<dbReference type="CDD" id="cd14473">
    <property type="entry name" value="FERM_B-lobe"/>
    <property type="match status" value="1"/>
</dbReference>
<dbReference type="SUPFAM" id="SSF47031">
    <property type="entry name" value="Second domain of FERM"/>
    <property type="match status" value="1"/>
</dbReference>
<dbReference type="InterPro" id="IPR014847">
    <property type="entry name" value="FA"/>
</dbReference>
<dbReference type="InterPro" id="IPR018979">
    <property type="entry name" value="FERM_N"/>
</dbReference>
<dbReference type="Pfam" id="PF04382">
    <property type="entry name" value="SAB"/>
    <property type="match status" value="1"/>
</dbReference>
<feature type="compositionally biased region" description="Polar residues" evidence="6">
    <location>
        <begin position="64"/>
        <end position="74"/>
    </location>
</feature>
<dbReference type="GeneID" id="106520009"/>
<evidence type="ECO:0000256" key="4">
    <source>
        <dbReference type="ARBA" id="ARBA00023203"/>
    </source>
</evidence>
<proteinExistence type="predicted"/>
<dbReference type="AlphaFoldDB" id="A0A2I4BHX9"/>
<dbReference type="GO" id="GO:0005198">
    <property type="term" value="F:structural molecule activity"/>
    <property type="evidence" value="ECO:0007669"/>
    <property type="project" value="InterPro"/>
</dbReference>
<dbReference type="Gene3D" id="2.30.29.30">
    <property type="entry name" value="Pleckstrin-homology domain (PH domain)/Phosphotyrosine-binding domain (PTB)"/>
    <property type="match status" value="1"/>
</dbReference>
<dbReference type="GO" id="GO:0030866">
    <property type="term" value="P:cortical actin cytoskeleton organization"/>
    <property type="evidence" value="ECO:0007669"/>
    <property type="project" value="InterPro"/>
</dbReference>
<protein>
    <submittedName>
        <fullName evidence="9">Band 4.1-like protein 2</fullName>
    </submittedName>
</protein>
<dbReference type="STRING" id="52670.A0A2I4BHX9"/>
<dbReference type="InterPro" id="IPR000798">
    <property type="entry name" value="Ez/rad/moesin-like"/>
</dbReference>
<dbReference type="OrthoDB" id="6589456at2759"/>
<dbReference type="Pfam" id="PF08736">
    <property type="entry name" value="FA"/>
    <property type="match status" value="1"/>
</dbReference>
<evidence type="ECO:0000313" key="9">
    <source>
        <dbReference type="RefSeq" id="XP_013867354.1"/>
    </source>
</evidence>
<evidence type="ECO:0000256" key="2">
    <source>
        <dbReference type="ARBA" id="ARBA00022490"/>
    </source>
</evidence>
<dbReference type="InParanoid" id="A0A2I4BHX9"/>
<dbReference type="PANTHER" id="PTHR23280">
    <property type="entry name" value="4.1 G PROTEIN"/>
    <property type="match status" value="1"/>
</dbReference>
<dbReference type="InterPro" id="IPR019749">
    <property type="entry name" value="Band_41_domain"/>
</dbReference>
<feature type="compositionally biased region" description="Basic and acidic residues" evidence="6">
    <location>
        <begin position="126"/>
        <end position="163"/>
    </location>
</feature>
<dbReference type="PANTHER" id="PTHR23280:SF20">
    <property type="entry name" value="BAND 4.1-LIKE PROTEIN 3"/>
    <property type="match status" value="1"/>
</dbReference>
<dbReference type="SUPFAM" id="SSF54236">
    <property type="entry name" value="Ubiquitin-like"/>
    <property type="match status" value="1"/>
</dbReference>
<dbReference type="GO" id="GO:0031032">
    <property type="term" value="P:actomyosin structure organization"/>
    <property type="evidence" value="ECO:0007669"/>
    <property type="project" value="TreeGrafter"/>
</dbReference>
<keyword evidence="4" id="KW-0009">Actin-binding</keyword>
<feature type="region of interest" description="Disordered" evidence="6">
    <location>
        <begin position="689"/>
        <end position="845"/>
    </location>
</feature>
<feature type="compositionally biased region" description="Low complexity" evidence="6">
    <location>
        <begin position="625"/>
        <end position="637"/>
    </location>
</feature>
<gene>
    <name evidence="9" type="primary">epb41l2</name>
</gene>
<dbReference type="SMART" id="SM00295">
    <property type="entry name" value="B41"/>
    <property type="match status" value="1"/>
</dbReference>
<feature type="compositionally biased region" description="Basic and acidic residues" evidence="6">
    <location>
        <begin position="39"/>
        <end position="50"/>
    </location>
</feature>
<dbReference type="Proteomes" id="UP000192220">
    <property type="component" value="Unplaced"/>
</dbReference>
<evidence type="ECO:0000256" key="3">
    <source>
        <dbReference type="ARBA" id="ARBA00022553"/>
    </source>
</evidence>
<dbReference type="FunFam" id="2.30.29.30:FF:000001">
    <property type="entry name" value="Erythrocyte membrane protein band 4.1"/>
    <property type="match status" value="1"/>
</dbReference>
<dbReference type="SMART" id="SM01195">
    <property type="entry name" value="FA"/>
    <property type="match status" value="1"/>
</dbReference>
<feature type="compositionally biased region" description="Basic and acidic residues" evidence="6">
    <location>
        <begin position="97"/>
        <end position="117"/>
    </location>
</feature>
<dbReference type="Pfam" id="PF09379">
    <property type="entry name" value="FERM_N"/>
    <property type="match status" value="1"/>
</dbReference>
<feature type="region of interest" description="Disordered" evidence="6">
    <location>
        <begin position="1"/>
        <end position="174"/>
    </location>
</feature>
<dbReference type="Gene3D" id="3.10.20.90">
    <property type="entry name" value="Phosphatidylinositol 3-kinase Catalytic Subunit, Chain A, domain 1"/>
    <property type="match status" value="1"/>
</dbReference>
<evidence type="ECO:0000256" key="5">
    <source>
        <dbReference type="ARBA" id="ARBA00023212"/>
    </source>
</evidence>
<feature type="compositionally biased region" description="Basic and acidic residues" evidence="6">
    <location>
        <begin position="698"/>
        <end position="709"/>
    </location>
</feature>
<dbReference type="Pfam" id="PF05902">
    <property type="entry name" value="4_1_CTD"/>
    <property type="match status" value="1"/>
</dbReference>
<evidence type="ECO:0000313" key="8">
    <source>
        <dbReference type="Proteomes" id="UP000192220"/>
    </source>
</evidence>
<dbReference type="GO" id="GO:0003779">
    <property type="term" value="F:actin binding"/>
    <property type="evidence" value="ECO:0007669"/>
    <property type="project" value="UniProtKB-KW"/>
</dbReference>
<dbReference type="PIRSF" id="PIRSF002304">
    <property type="entry name" value="Membrane_skeletal_4_1"/>
    <property type="match status" value="1"/>
</dbReference>
<keyword evidence="5" id="KW-0206">Cytoskeleton</keyword>
<dbReference type="Gene3D" id="1.20.80.10">
    <property type="match status" value="1"/>
</dbReference>
<dbReference type="Pfam" id="PF09380">
    <property type="entry name" value="FERM_C"/>
    <property type="match status" value="1"/>
</dbReference>
<reference evidence="9" key="1">
    <citation type="submission" date="2025-08" db="UniProtKB">
        <authorList>
            <consortium name="RefSeq"/>
        </authorList>
    </citation>
    <scope>IDENTIFICATION</scope>
    <source>
        <strain evidence="9">Quisiro</strain>
    </source>
</reference>
<keyword evidence="8" id="KW-1185">Reference proteome</keyword>
<dbReference type="PROSITE" id="PS50057">
    <property type="entry name" value="FERM_3"/>
    <property type="match status" value="1"/>
</dbReference>
<dbReference type="SMART" id="SM01196">
    <property type="entry name" value="FERM_C"/>
    <property type="match status" value="1"/>
</dbReference>
<dbReference type="KEGG" id="alim:106520009"/>
<dbReference type="InterPro" id="IPR011993">
    <property type="entry name" value="PH-like_dom_sf"/>
</dbReference>
<feature type="compositionally biased region" description="Basic and acidic residues" evidence="6">
    <location>
        <begin position="649"/>
        <end position="658"/>
    </location>
</feature>
<dbReference type="InterPro" id="IPR014352">
    <property type="entry name" value="FERM/acyl-CoA-bd_prot_sf"/>
</dbReference>
<feature type="region of interest" description="Disordered" evidence="6">
    <location>
        <begin position="600"/>
        <end position="660"/>
    </location>
</feature>
<dbReference type="PROSITE" id="PS00660">
    <property type="entry name" value="FERM_1"/>
    <property type="match status" value="1"/>
</dbReference>
<dbReference type="GO" id="GO:0005856">
    <property type="term" value="C:cytoskeleton"/>
    <property type="evidence" value="ECO:0007669"/>
    <property type="project" value="UniProtKB-SubCell"/>
</dbReference>
<dbReference type="Pfam" id="PF00373">
    <property type="entry name" value="FERM_M"/>
    <property type="match status" value="1"/>
</dbReference>
<comment type="subcellular location">
    <subcellularLocation>
        <location evidence="1">Cytoplasm</location>
        <location evidence="1">Cytoskeleton</location>
    </subcellularLocation>
</comment>
<keyword evidence="2" id="KW-0963">Cytoplasm</keyword>